<gene>
    <name evidence="1" type="ORF">FA13DRAFT_1720308</name>
</gene>
<protein>
    <submittedName>
        <fullName evidence="1">Uncharacterized protein</fullName>
    </submittedName>
</protein>
<organism evidence="1 2">
    <name type="scientific">Coprinellus micaceus</name>
    <name type="common">Glistening ink-cap mushroom</name>
    <name type="synonym">Coprinus micaceus</name>
    <dbReference type="NCBI Taxonomy" id="71717"/>
    <lineage>
        <taxon>Eukaryota</taxon>
        <taxon>Fungi</taxon>
        <taxon>Dikarya</taxon>
        <taxon>Basidiomycota</taxon>
        <taxon>Agaricomycotina</taxon>
        <taxon>Agaricomycetes</taxon>
        <taxon>Agaricomycetidae</taxon>
        <taxon>Agaricales</taxon>
        <taxon>Agaricineae</taxon>
        <taxon>Psathyrellaceae</taxon>
        <taxon>Coprinellus</taxon>
    </lineage>
</organism>
<comment type="caution">
    <text evidence="1">The sequence shown here is derived from an EMBL/GenBank/DDBJ whole genome shotgun (WGS) entry which is preliminary data.</text>
</comment>
<dbReference type="Proteomes" id="UP000298030">
    <property type="component" value="Unassembled WGS sequence"/>
</dbReference>
<dbReference type="EMBL" id="QPFP01000281">
    <property type="protein sequence ID" value="TEB18193.1"/>
    <property type="molecule type" value="Genomic_DNA"/>
</dbReference>
<dbReference type="AlphaFoldDB" id="A0A4Y7SAA7"/>
<sequence length="314" mass="36289">MVGWVPPLHRDRIERLREFSLRVKDSHRAAPNDTSFILHYDSGSADLRPFFWPTDKKNKKFKPSELNEVRHTHIFVAPSCYCAWLDGKKYTESKIGLSLRVNPSSDTENLGEYIAVCADQKCGYLVVLDMFYGHNRLLKREYPEREERVATLDPFHFTTGDTEETVKRAGLRQVQILQDDTDSSLRGSRMLLRREDPEKFVEFERMLEKLIKDGLSSEKFWDLFVQCTTCNYVMPRHYFPYAHPCTTSVVEANLALTANVSSVLRKRLRESEDSSDDEGSLWLDSGKRRCLTPAELGSDDTLPDMLDVLSRSTY</sequence>
<reference evidence="1 2" key="1">
    <citation type="journal article" date="2019" name="Nat. Ecol. Evol.">
        <title>Megaphylogeny resolves global patterns of mushroom evolution.</title>
        <authorList>
            <person name="Varga T."/>
            <person name="Krizsan K."/>
            <person name="Foldi C."/>
            <person name="Dima B."/>
            <person name="Sanchez-Garcia M."/>
            <person name="Sanchez-Ramirez S."/>
            <person name="Szollosi G.J."/>
            <person name="Szarkandi J.G."/>
            <person name="Papp V."/>
            <person name="Albert L."/>
            <person name="Andreopoulos W."/>
            <person name="Angelini C."/>
            <person name="Antonin V."/>
            <person name="Barry K.W."/>
            <person name="Bougher N.L."/>
            <person name="Buchanan P."/>
            <person name="Buyck B."/>
            <person name="Bense V."/>
            <person name="Catcheside P."/>
            <person name="Chovatia M."/>
            <person name="Cooper J."/>
            <person name="Damon W."/>
            <person name="Desjardin D."/>
            <person name="Finy P."/>
            <person name="Geml J."/>
            <person name="Haridas S."/>
            <person name="Hughes K."/>
            <person name="Justo A."/>
            <person name="Karasinski D."/>
            <person name="Kautmanova I."/>
            <person name="Kiss B."/>
            <person name="Kocsube S."/>
            <person name="Kotiranta H."/>
            <person name="LaButti K.M."/>
            <person name="Lechner B.E."/>
            <person name="Liimatainen K."/>
            <person name="Lipzen A."/>
            <person name="Lukacs Z."/>
            <person name="Mihaltcheva S."/>
            <person name="Morgado L.N."/>
            <person name="Niskanen T."/>
            <person name="Noordeloos M.E."/>
            <person name="Ohm R.A."/>
            <person name="Ortiz-Santana B."/>
            <person name="Ovrebo C."/>
            <person name="Racz N."/>
            <person name="Riley R."/>
            <person name="Savchenko A."/>
            <person name="Shiryaev A."/>
            <person name="Soop K."/>
            <person name="Spirin V."/>
            <person name="Szebenyi C."/>
            <person name="Tomsovsky M."/>
            <person name="Tulloss R.E."/>
            <person name="Uehling J."/>
            <person name="Grigoriev I.V."/>
            <person name="Vagvolgyi C."/>
            <person name="Papp T."/>
            <person name="Martin F.M."/>
            <person name="Miettinen O."/>
            <person name="Hibbett D.S."/>
            <person name="Nagy L.G."/>
        </authorList>
    </citation>
    <scope>NUCLEOTIDE SEQUENCE [LARGE SCALE GENOMIC DNA]</scope>
    <source>
        <strain evidence="1 2">FP101781</strain>
    </source>
</reference>
<proteinExistence type="predicted"/>
<name>A0A4Y7SAA7_COPMI</name>
<evidence type="ECO:0000313" key="2">
    <source>
        <dbReference type="Proteomes" id="UP000298030"/>
    </source>
</evidence>
<evidence type="ECO:0000313" key="1">
    <source>
        <dbReference type="EMBL" id="TEB18193.1"/>
    </source>
</evidence>
<keyword evidence="2" id="KW-1185">Reference proteome</keyword>
<dbReference type="OrthoDB" id="2875868at2759"/>
<accession>A0A4Y7SAA7</accession>